<comment type="subcellular location">
    <subcellularLocation>
        <location evidence="1">Cell membrane</location>
        <topology evidence="1">Multi-pass membrane protein</topology>
    </subcellularLocation>
</comment>
<evidence type="ECO:0000256" key="6">
    <source>
        <dbReference type="ARBA" id="ARBA00022989"/>
    </source>
</evidence>
<dbReference type="Pfam" id="PF04093">
    <property type="entry name" value="MreD"/>
    <property type="match status" value="1"/>
</dbReference>
<dbReference type="HOGENOM" id="CLU_132534_2_0_9"/>
<evidence type="ECO:0000313" key="10">
    <source>
        <dbReference type="Proteomes" id="UP000003277"/>
    </source>
</evidence>
<feature type="transmembrane region" description="Helical" evidence="8">
    <location>
        <begin position="97"/>
        <end position="122"/>
    </location>
</feature>
<feature type="transmembrane region" description="Helical" evidence="8">
    <location>
        <begin position="128"/>
        <end position="156"/>
    </location>
</feature>
<evidence type="ECO:0000256" key="4">
    <source>
        <dbReference type="ARBA" id="ARBA00022692"/>
    </source>
</evidence>
<dbReference type="GeneID" id="98912145"/>
<dbReference type="AlphaFoldDB" id="H1CZB0"/>
<keyword evidence="10" id="KW-1185">Reference proteome</keyword>
<keyword evidence="6 8" id="KW-1133">Transmembrane helix</keyword>
<keyword evidence="4 8" id="KW-0812">Transmembrane</keyword>
<dbReference type="NCBIfam" id="TIGR03426">
    <property type="entry name" value="shape_MreD"/>
    <property type="match status" value="1"/>
</dbReference>
<feature type="transmembrane region" description="Helical" evidence="8">
    <location>
        <begin position="67"/>
        <end position="85"/>
    </location>
</feature>
<dbReference type="EMBL" id="ADLT01000017">
    <property type="protein sequence ID" value="EHO63278.1"/>
    <property type="molecule type" value="Genomic_DNA"/>
</dbReference>
<feature type="transmembrane region" description="Helical" evidence="8">
    <location>
        <begin position="6"/>
        <end position="26"/>
    </location>
</feature>
<evidence type="ECO:0000256" key="1">
    <source>
        <dbReference type="ARBA" id="ARBA00004651"/>
    </source>
</evidence>
<keyword evidence="7 8" id="KW-0472">Membrane</keyword>
<comment type="similarity">
    <text evidence="2">Belongs to the MreD family.</text>
</comment>
<dbReference type="eggNOG" id="COG2891">
    <property type="taxonomic scope" value="Bacteria"/>
</dbReference>
<organism evidence="9 10">
    <name type="scientific">Dialister succinatiphilus YIT 11850</name>
    <dbReference type="NCBI Taxonomy" id="742743"/>
    <lineage>
        <taxon>Bacteria</taxon>
        <taxon>Bacillati</taxon>
        <taxon>Bacillota</taxon>
        <taxon>Negativicutes</taxon>
        <taxon>Veillonellales</taxon>
        <taxon>Veillonellaceae</taxon>
        <taxon>Dialister</taxon>
    </lineage>
</organism>
<evidence type="ECO:0000256" key="5">
    <source>
        <dbReference type="ARBA" id="ARBA00022960"/>
    </source>
</evidence>
<evidence type="ECO:0000256" key="7">
    <source>
        <dbReference type="ARBA" id="ARBA00023136"/>
    </source>
</evidence>
<dbReference type="RefSeq" id="WP_008859207.1">
    <property type="nucleotide sequence ID" value="NZ_JH591187.1"/>
</dbReference>
<proteinExistence type="inferred from homology"/>
<dbReference type="STRING" id="742743.HMPREF9453_00703"/>
<keyword evidence="5" id="KW-0133">Cell shape</keyword>
<evidence type="ECO:0000256" key="2">
    <source>
        <dbReference type="ARBA" id="ARBA00007776"/>
    </source>
</evidence>
<evidence type="ECO:0000313" key="9">
    <source>
        <dbReference type="EMBL" id="EHO63278.1"/>
    </source>
</evidence>
<protein>
    <submittedName>
        <fullName evidence="9">Rod shape-determining protein MreD</fullName>
    </submittedName>
</protein>
<evidence type="ECO:0000256" key="3">
    <source>
        <dbReference type="ARBA" id="ARBA00022475"/>
    </source>
</evidence>
<name>H1CZB0_9FIRM</name>
<dbReference type="GO" id="GO:0005886">
    <property type="term" value="C:plasma membrane"/>
    <property type="evidence" value="ECO:0007669"/>
    <property type="project" value="UniProtKB-SubCell"/>
</dbReference>
<keyword evidence="3" id="KW-1003">Cell membrane</keyword>
<evidence type="ECO:0000256" key="8">
    <source>
        <dbReference type="SAM" id="Phobius"/>
    </source>
</evidence>
<dbReference type="PATRIC" id="fig|742743.3.peg.712"/>
<reference evidence="9 10" key="1">
    <citation type="submission" date="2011-11" db="EMBL/GenBank/DDBJ databases">
        <title>The Genome Sequence of Dialister succinatiphilus YIT 11850.</title>
        <authorList>
            <consortium name="The Broad Institute Genome Sequencing Platform"/>
            <person name="Earl A."/>
            <person name="Ward D."/>
            <person name="Feldgarden M."/>
            <person name="Gevers D."/>
            <person name="Morotomi M."/>
            <person name="Young S.K."/>
            <person name="Zeng Q."/>
            <person name="Gargeya S."/>
            <person name="Fitzgerald M."/>
            <person name="Haas B."/>
            <person name="Abouelleil A."/>
            <person name="Alvarado L."/>
            <person name="Arachchi H.M."/>
            <person name="Berlin A."/>
            <person name="Brown A."/>
            <person name="Chapman S.B."/>
            <person name="Dunbar C."/>
            <person name="Gearin G."/>
            <person name="Goldberg J."/>
            <person name="Griggs A."/>
            <person name="Gujja S."/>
            <person name="Heiman D."/>
            <person name="Howarth C."/>
            <person name="Lui A."/>
            <person name="MacDonald P.J.P."/>
            <person name="Montmayeur A."/>
            <person name="Murphy C."/>
            <person name="Neiman D."/>
            <person name="Pearson M."/>
            <person name="Priest M."/>
            <person name="Roberts A."/>
            <person name="Saif S."/>
            <person name="Shea T."/>
            <person name="Sisk P."/>
            <person name="Stolte C."/>
            <person name="Sykes S."/>
            <person name="Wortman J."/>
            <person name="Nusbaum C."/>
            <person name="Birren B."/>
        </authorList>
    </citation>
    <scope>NUCLEOTIDE SEQUENCE [LARGE SCALE GENOMIC DNA]</scope>
    <source>
        <strain evidence="9 10">YIT 11850</strain>
    </source>
</reference>
<dbReference type="GO" id="GO:0008360">
    <property type="term" value="P:regulation of cell shape"/>
    <property type="evidence" value="ECO:0007669"/>
    <property type="project" value="UniProtKB-KW"/>
</dbReference>
<dbReference type="OrthoDB" id="9796616at2"/>
<accession>H1CZB0</accession>
<gene>
    <name evidence="9" type="ORF">HMPREF9453_00703</name>
</gene>
<sequence>MMSTYSLVVLSAVIFLLQSSFLPFLFNGIMQPDLWLTVIALSAVILDRKSALILAGAGGFLQDIVTSNFFGLHLLPYLVITLLFLKFGRDRYNRHWYVSLLSVLLASVIYVCFSSVIMGWAGSRYPSLFYFVYLGIPLVLMNGGCALALHPLIWMLKREEEPRW</sequence>
<comment type="caution">
    <text evidence="9">The sequence shown here is derived from an EMBL/GenBank/DDBJ whole genome shotgun (WGS) entry which is preliminary data.</text>
</comment>
<dbReference type="InterPro" id="IPR007227">
    <property type="entry name" value="Cell_shape_determining_MreD"/>
</dbReference>
<dbReference type="Proteomes" id="UP000003277">
    <property type="component" value="Unassembled WGS sequence"/>
</dbReference>